<dbReference type="EC" id="5.1.3.13" evidence="3 7"/>
<gene>
    <name evidence="8" type="primary">rmlC</name>
</gene>
<dbReference type="NCBIfam" id="TIGR01221">
    <property type="entry name" value="rmlC"/>
    <property type="match status" value="1"/>
</dbReference>
<evidence type="ECO:0000256" key="6">
    <source>
        <dbReference type="PIRSR" id="PIRSR600888-3"/>
    </source>
</evidence>
<feature type="active site" description="Proton donor" evidence="5">
    <location>
        <position position="130"/>
    </location>
</feature>
<dbReference type="CDD" id="cd00438">
    <property type="entry name" value="cupin_RmlC"/>
    <property type="match status" value="1"/>
</dbReference>
<dbReference type="PANTHER" id="PTHR21047:SF2">
    <property type="entry name" value="THYMIDINE DIPHOSPHO-4-KETO-RHAMNOSE 3,5-EPIMERASE"/>
    <property type="match status" value="1"/>
</dbReference>
<organism evidence="8">
    <name type="scientific">Aeromonas hydrophila</name>
    <dbReference type="NCBI Taxonomy" id="644"/>
    <lineage>
        <taxon>Bacteria</taxon>
        <taxon>Pseudomonadati</taxon>
        <taxon>Pseudomonadota</taxon>
        <taxon>Gammaproteobacteria</taxon>
        <taxon>Aeromonadales</taxon>
        <taxon>Aeromonadaceae</taxon>
        <taxon>Aeromonas</taxon>
    </lineage>
</organism>
<name>A0A346AC54_AERHY</name>
<dbReference type="InterPro" id="IPR000888">
    <property type="entry name" value="RmlC-like"/>
</dbReference>
<dbReference type="GO" id="GO:0005829">
    <property type="term" value="C:cytosol"/>
    <property type="evidence" value="ECO:0007669"/>
    <property type="project" value="TreeGrafter"/>
</dbReference>
<keyword evidence="7" id="KW-0413">Isomerase</keyword>
<dbReference type="Pfam" id="PF00908">
    <property type="entry name" value="dTDP_sugar_isom"/>
    <property type="match status" value="1"/>
</dbReference>
<dbReference type="EMBL" id="MH449674">
    <property type="protein sequence ID" value="AXL04816.1"/>
    <property type="molecule type" value="Genomic_DNA"/>
</dbReference>
<comment type="pathway">
    <text evidence="7">Carbohydrate biosynthesis; dTDP-L-rhamnose biosynthesis.</text>
</comment>
<evidence type="ECO:0000256" key="1">
    <source>
        <dbReference type="ARBA" id="ARBA00001298"/>
    </source>
</evidence>
<comment type="similarity">
    <text evidence="7">Belongs to the dTDP-4-dehydrorhamnose 3,5-epimerase family.</text>
</comment>
<sequence>MRYEPLAIPDVVLIHHAPHLDDRGMFFEAFRKADFARYCSEVAFVQQNVSHSQQGVLRGLHYQQVRPQGKLIHVLAGTLFDVVVDLRPHSQGYGCWLGQWLSAEQPAALWVPPGFAHGFYVTSESATLFYQCSDYYCPEYERTIHWADPALAIDWPLVDNIPPLLSDKDRQAAFFDFSLNKQKQYD</sequence>
<accession>A0A346AC54</accession>
<reference evidence="8" key="1">
    <citation type="submission" date="2018-06" db="EMBL/GenBank/DDBJ databases">
        <title>Genetic diversity of the Aeromonas Hydrophila O antigens and development of a suspension array for serotype detection.</title>
        <authorList>
            <person name="Cao H."/>
            <person name="Liu B."/>
        </authorList>
    </citation>
    <scope>NUCLEOTIDE SEQUENCE</scope>
    <source>
        <strain evidence="8">G5371</strain>
    </source>
</reference>
<evidence type="ECO:0000256" key="4">
    <source>
        <dbReference type="ARBA" id="ARBA00019595"/>
    </source>
</evidence>
<evidence type="ECO:0000256" key="7">
    <source>
        <dbReference type="RuleBase" id="RU364069"/>
    </source>
</evidence>
<evidence type="ECO:0000256" key="5">
    <source>
        <dbReference type="PIRSR" id="PIRSR600888-1"/>
    </source>
</evidence>
<comment type="subunit">
    <text evidence="7">Homodimer.</text>
</comment>
<dbReference type="GO" id="GO:0019305">
    <property type="term" value="P:dTDP-rhamnose biosynthetic process"/>
    <property type="evidence" value="ECO:0007669"/>
    <property type="project" value="UniProtKB-UniRule"/>
</dbReference>
<dbReference type="Gene3D" id="2.60.120.10">
    <property type="entry name" value="Jelly Rolls"/>
    <property type="match status" value="1"/>
</dbReference>
<feature type="site" description="Participates in a stacking interaction with the thymidine ring of dTDP-4-oxo-6-deoxyglucose" evidence="6">
    <location>
        <position position="136"/>
    </location>
</feature>
<dbReference type="GO" id="GO:0008830">
    <property type="term" value="F:dTDP-4-dehydrorhamnose 3,5-epimerase activity"/>
    <property type="evidence" value="ECO:0007669"/>
    <property type="project" value="UniProtKB-UniRule"/>
</dbReference>
<comment type="catalytic activity">
    <reaction evidence="1 7">
        <text>dTDP-4-dehydro-6-deoxy-alpha-D-glucose = dTDP-4-dehydro-beta-L-rhamnose</text>
        <dbReference type="Rhea" id="RHEA:16969"/>
        <dbReference type="ChEBI" id="CHEBI:57649"/>
        <dbReference type="ChEBI" id="CHEBI:62830"/>
        <dbReference type="EC" id="5.1.3.13"/>
    </reaction>
</comment>
<dbReference type="AlphaFoldDB" id="A0A346AC54"/>
<comment type="function">
    <text evidence="2 7">Catalyzes the epimerization of the C3' and C5'positions of dTDP-6-deoxy-D-xylo-4-hexulose, forming dTDP-6-deoxy-L-lyxo-4-hexulose.</text>
</comment>
<proteinExistence type="inferred from homology"/>
<dbReference type="SUPFAM" id="SSF51182">
    <property type="entry name" value="RmlC-like cupins"/>
    <property type="match status" value="1"/>
</dbReference>
<feature type="active site" description="Proton acceptor" evidence="5">
    <location>
        <position position="61"/>
    </location>
</feature>
<dbReference type="PANTHER" id="PTHR21047">
    <property type="entry name" value="DTDP-6-DEOXY-D-GLUCOSE-3,5 EPIMERASE"/>
    <property type="match status" value="1"/>
</dbReference>
<evidence type="ECO:0000256" key="3">
    <source>
        <dbReference type="ARBA" id="ARBA00012098"/>
    </source>
</evidence>
<dbReference type="InterPro" id="IPR014710">
    <property type="entry name" value="RmlC-like_jellyroll"/>
</dbReference>
<dbReference type="InterPro" id="IPR011051">
    <property type="entry name" value="RmlC_Cupin_sf"/>
</dbReference>
<dbReference type="UniPathway" id="UPA00124"/>
<evidence type="ECO:0000256" key="2">
    <source>
        <dbReference type="ARBA" id="ARBA00001997"/>
    </source>
</evidence>
<protein>
    <recommendedName>
        <fullName evidence="4 7">dTDP-4-dehydrorhamnose 3,5-epimerase</fullName>
        <ecNumber evidence="3 7">5.1.3.13</ecNumber>
    </recommendedName>
    <alternativeName>
        <fullName evidence="7">Thymidine diphospho-4-keto-rhamnose 3,5-epimerase</fullName>
    </alternativeName>
</protein>
<dbReference type="GO" id="GO:0000271">
    <property type="term" value="P:polysaccharide biosynthetic process"/>
    <property type="evidence" value="ECO:0007669"/>
    <property type="project" value="TreeGrafter"/>
</dbReference>
<evidence type="ECO:0000313" key="8">
    <source>
        <dbReference type="EMBL" id="AXL04816.1"/>
    </source>
</evidence>